<gene>
    <name evidence="2" type="ORF">QF025_002647</name>
</gene>
<evidence type="ECO:0000256" key="1">
    <source>
        <dbReference type="SAM" id="MobiDB-lite"/>
    </source>
</evidence>
<feature type="region of interest" description="Disordered" evidence="1">
    <location>
        <begin position="109"/>
        <end position="138"/>
    </location>
</feature>
<evidence type="ECO:0000313" key="2">
    <source>
        <dbReference type="EMBL" id="MDR6203927.1"/>
    </source>
</evidence>
<evidence type="ECO:0000313" key="3">
    <source>
        <dbReference type="Proteomes" id="UP001245184"/>
    </source>
</evidence>
<dbReference type="AlphaFoldDB" id="A0ABD5CFE1"/>
<reference evidence="2 3" key="1">
    <citation type="submission" date="2023-08" db="EMBL/GenBank/DDBJ databases">
        <title>Genome sequencing of plant associated microbes to promote plant fitness in Sorghum bicolor and Oryza sativa.</title>
        <authorList>
            <person name="Coleman-Derr D."/>
        </authorList>
    </citation>
    <scope>NUCLEOTIDE SEQUENCE [LARGE SCALE GENOMIC DNA]</scope>
    <source>
        <strain evidence="2 3">SLBN-33</strain>
    </source>
</reference>
<feature type="compositionally biased region" description="Basic residues" evidence="1">
    <location>
        <begin position="110"/>
        <end position="123"/>
    </location>
</feature>
<sequence length="177" mass="19566">MPAPIAPASGRGAAVTRFSFCYRGARHDARLYEALIVLDEKASACRIEIRHASSIADDLPPLSSGRLSAARLSKAVGLLGLIERMTRHDRSANVPGTLVSIAHLQDQRRPLRRKTVPKRSKARGPRERWPAVQGKMTRHPLARTAATLSYPEPLALALSRTPALRARTRSRYPVRRP</sequence>
<organism evidence="2 3">
    <name type="scientific">Paraburkholderia graminis</name>
    <dbReference type="NCBI Taxonomy" id="60548"/>
    <lineage>
        <taxon>Bacteria</taxon>
        <taxon>Pseudomonadati</taxon>
        <taxon>Pseudomonadota</taxon>
        <taxon>Betaproteobacteria</taxon>
        <taxon>Burkholderiales</taxon>
        <taxon>Burkholderiaceae</taxon>
        <taxon>Paraburkholderia</taxon>
    </lineage>
</organism>
<name>A0ABD5CFE1_9BURK</name>
<protein>
    <submittedName>
        <fullName evidence="2">Uncharacterized protein</fullName>
    </submittedName>
</protein>
<dbReference type="EMBL" id="JAVIZN010000002">
    <property type="protein sequence ID" value="MDR6203927.1"/>
    <property type="molecule type" value="Genomic_DNA"/>
</dbReference>
<comment type="caution">
    <text evidence="2">The sequence shown here is derived from an EMBL/GenBank/DDBJ whole genome shotgun (WGS) entry which is preliminary data.</text>
</comment>
<dbReference type="RefSeq" id="WP_310031571.1">
    <property type="nucleotide sequence ID" value="NZ_JAVIZN010000002.1"/>
</dbReference>
<accession>A0ABD5CFE1</accession>
<dbReference type="Proteomes" id="UP001245184">
    <property type="component" value="Unassembled WGS sequence"/>
</dbReference>
<proteinExistence type="predicted"/>